<gene>
    <name evidence="1" type="ORF">Sradi_5725400</name>
</gene>
<name>A0AAW2L1X3_SESRA</name>
<protein>
    <submittedName>
        <fullName evidence="1">Uncharacterized protein</fullName>
    </submittedName>
</protein>
<organism evidence="1">
    <name type="scientific">Sesamum radiatum</name>
    <name type="common">Black benniseed</name>
    <dbReference type="NCBI Taxonomy" id="300843"/>
    <lineage>
        <taxon>Eukaryota</taxon>
        <taxon>Viridiplantae</taxon>
        <taxon>Streptophyta</taxon>
        <taxon>Embryophyta</taxon>
        <taxon>Tracheophyta</taxon>
        <taxon>Spermatophyta</taxon>
        <taxon>Magnoliopsida</taxon>
        <taxon>eudicotyledons</taxon>
        <taxon>Gunneridae</taxon>
        <taxon>Pentapetalae</taxon>
        <taxon>asterids</taxon>
        <taxon>lamiids</taxon>
        <taxon>Lamiales</taxon>
        <taxon>Pedaliaceae</taxon>
        <taxon>Sesamum</taxon>
    </lineage>
</organism>
<accession>A0AAW2L1X3</accession>
<proteinExistence type="predicted"/>
<sequence>MAEDNRKVRSIILASMTNEIQNQYDKLKDVPSIMLCMKDVYAVSDRHIRYAATKAFFGIKMAEGSFVQSHGVNAFPHGKAQGL</sequence>
<dbReference type="EMBL" id="JACGWJ010000026">
    <property type="protein sequence ID" value="KAL0313261.1"/>
    <property type="molecule type" value="Genomic_DNA"/>
</dbReference>
<evidence type="ECO:0000313" key="1">
    <source>
        <dbReference type="EMBL" id="KAL0313261.1"/>
    </source>
</evidence>
<reference evidence="1" key="1">
    <citation type="submission" date="2020-06" db="EMBL/GenBank/DDBJ databases">
        <authorList>
            <person name="Li T."/>
            <person name="Hu X."/>
            <person name="Zhang T."/>
            <person name="Song X."/>
            <person name="Zhang H."/>
            <person name="Dai N."/>
            <person name="Sheng W."/>
            <person name="Hou X."/>
            <person name="Wei L."/>
        </authorList>
    </citation>
    <scope>NUCLEOTIDE SEQUENCE</scope>
    <source>
        <strain evidence="1">G02</strain>
        <tissue evidence="1">Leaf</tissue>
    </source>
</reference>
<comment type="caution">
    <text evidence="1">The sequence shown here is derived from an EMBL/GenBank/DDBJ whole genome shotgun (WGS) entry which is preliminary data.</text>
</comment>
<reference evidence="1" key="2">
    <citation type="journal article" date="2024" name="Plant">
        <title>Genomic evolution and insights into agronomic trait innovations of Sesamum species.</title>
        <authorList>
            <person name="Miao H."/>
            <person name="Wang L."/>
            <person name="Qu L."/>
            <person name="Liu H."/>
            <person name="Sun Y."/>
            <person name="Le M."/>
            <person name="Wang Q."/>
            <person name="Wei S."/>
            <person name="Zheng Y."/>
            <person name="Lin W."/>
            <person name="Duan Y."/>
            <person name="Cao H."/>
            <person name="Xiong S."/>
            <person name="Wang X."/>
            <person name="Wei L."/>
            <person name="Li C."/>
            <person name="Ma Q."/>
            <person name="Ju M."/>
            <person name="Zhao R."/>
            <person name="Li G."/>
            <person name="Mu C."/>
            <person name="Tian Q."/>
            <person name="Mei H."/>
            <person name="Zhang T."/>
            <person name="Gao T."/>
            <person name="Zhang H."/>
        </authorList>
    </citation>
    <scope>NUCLEOTIDE SEQUENCE</scope>
    <source>
        <strain evidence="1">G02</strain>
    </source>
</reference>
<dbReference type="AlphaFoldDB" id="A0AAW2L1X3"/>